<accession>A0A1U7ZZS4</accession>
<dbReference type="InParanoid" id="A0A1U7ZZS4"/>
<dbReference type="STRING" id="4432.A0A1U7ZZS4"/>
<dbReference type="GO" id="GO:0005634">
    <property type="term" value="C:nucleus"/>
    <property type="evidence" value="ECO:0000318"/>
    <property type="project" value="GO_Central"/>
</dbReference>
<feature type="region of interest" description="Disordered" evidence="1">
    <location>
        <begin position="102"/>
        <end position="150"/>
    </location>
</feature>
<dbReference type="eggNOG" id="KOG4839">
    <property type="taxonomic scope" value="Eukaryota"/>
</dbReference>
<feature type="compositionally biased region" description="Polar residues" evidence="1">
    <location>
        <begin position="111"/>
        <end position="129"/>
    </location>
</feature>
<feature type="region of interest" description="Disordered" evidence="1">
    <location>
        <begin position="711"/>
        <end position="752"/>
    </location>
</feature>
<feature type="region of interest" description="Disordered" evidence="1">
    <location>
        <begin position="269"/>
        <end position="317"/>
    </location>
</feature>
<dbReference type="FunCoup" id="A0A1U7ZZS4">
    <property type="interactions" value="1591"/>
</dbReference>
<feature type="compositionally biased region" description="Polar residues" evidence="1">
    <location>
        <begin position="742"/>
        <end position="752"/>
    </location>
</feature>
<reference evidence="4" key="1">
    <citation type="submission" date="2025-08" db="UniProtKB">
        <authorList>
            <consortium name="RefSeq"/>
        </authorList>
    </citation>
    <scope>IDENTIFICATION</scope>
</reference>
<dbReference type="InterPro" id="IPR019607">
    <property type="entry name" value="Putative_zinc-finger_domain"/>
</dbReference>
<dbReference type="Pfam" id="PF10650">
    <property type="entry name" value="zf-C3H1"/>
    <property type="match status" value="1"/>
</dbReference>
<feature type="compositionally biased region" description="Polar residues" evidence="1">
    <location>
        <begin position="73"/>
        <end position="86"/>
    </location>
</feature>
<dbReference type="SUPFAM" id="SSF48452">
    <property type="entry name" value="TPR-like"/>
    <property type="match status" value="1"/>
</dbReference>
<keyword evidence="3" id="KW-1185">Reference proteome</keyword>
<dbReference type="InterPro" id="IPR039278">
    <property type="entry name" value="Red1"/>
</dbReference>
<feature type="region of interest" description="Disordered" evidence="1">
    <location>
        <begin position="331"/>
        <end position="351"/>
    </location>
</feature>
<feature type="compositionally biased region" description="Basic and acidic residues" evidence="1">
    <location>
        <begin position="24"/>
        <end position="36"/>
    </location>
</feature>
<proteinExistence type="predicted"/>
<dbReference type="Proteomes" id="UP000189703">
    <property type="component" value="Unplaced"/>
</dbReference>
<evidence type="ECO:0000313" key="3">
    <source>
        <dbReference type="Proteomes" id="UP000189703"/>
    </source>
</evidence>
<gene>
    <name evidence="4" type="primary">LOC104599318</name>
</gene>
<dbReference type="KEGG" id="nnu:104599318"/>
<dbReference type="OMA" id="TVLEAWH"/>
<feature type="region of interest" description="Disordered" evidence="1">
    <location>
        <begin position="11"/>
        <end position="86"/>
    </location>
</feature>
<feature type="compositionally biased region" description="Polar residues" evidence="1">
    <location>
        <begin position="300"/>
        <end position="309"/>
    </location>
</feature>
<dbReference type="OrthoDB" id="1922977at2759"/>
<dbReference type="InterPro" id="IPR011990">
    <property type="entry name" value="TPR-like_helical_dom_sf"/>
</dbReference>
<dbReference type="PANTHER" id="PTHR21563:SF3">
    <property type="entry name" value="ZINC FINGER C3H1 DOMAIN-CONTAINING PROTEIN"/>
    <property type="match status" value="1"/>
</dbReference>
<dbReference type="RefSeq" id="XP_010260106.1">
    <property type="nucleotide sequence ID" value="XM_010261804.2"/>
</dbReference>
<sequence>MEEIEELRAKVIASMSTHSNPNPKPKENPIGIREEGELSSSDSDEIHACSPAQPTNITAPSIGRSNAAPPNKHSGTSNVDGPVSSGRTQLLSVKQNHRKYLETSPAPSRPGNHQNSSSWYLPSGTNNNLVIRFSDDDSGSDSEEYKPEKSLERNVSSIAVDASKRQLFQSKADMLQRTSNNQVRTVPKKLPLSRTFITSMTKINGATSRGSRPSLEQASRVRNLDSVSKMLASCDRVHNQGMNLNNNNLESLRQQIAIRENELRLQYKSAQKNKETTSSSRKGYSGGKLTNNAVGKGRTASANTIQPSPNERENKRLKLDETCQNKLKSVCQQQKLRPASKSVSEPKMSSMNNTLTDRELVVYSQYSKEIPEGTKSPSTDERRVAGDEQNPVPSSNLLTEVKDGGGVSMNCNQSEKSAKLMGSHTSLNQSSLLMQMTSRVDDGPACQLRVHSPKEQVNLGPTHYIDLTEGYKTQSRLYKETQKNTDMVKFPSRLGGIRSSMFQNKSASEHLVRGSEYNEISSGDRTLKPISDSTCHKCSLHVLESNMRTSDAFPNTTCLLNCSGQLNLLGHDSMDIESLAKIEELQDKELEEAQEHRRHCELEERKALKAYRKAQRALVEANARCTLLYRRRELFSAQLRAFTMEGSNSLWSSGWNKCTEIGLNSSNIVPEANLDQSPTLGHQMQAELEELNQLAGDSNIQCRDGTVFNAPYQPMSGQNLGSEPCSEPDASTSEPLHHKDNSAVNGVCTPSNHPDVPADEDEETFPFDNKSVQCRSQCDSKQENIEKEMGFPARLERKYSIDSIRDPALLEASLRSELFARLGTNILSKESGIGLKRGCTIEKGTGSDFGNKTADRIMGNQTVLEVEQNQVSSTGVRGASKLSLQITDKSCGDKSSLGGEFNGTVNSNEDKSYLKESHSSITSVSVLPSSDVRCTFGYVKFKPIISISRSQTANHHKCLDEISHEEHTGVGYNEIMLDVLRTTETSRGRSMGEMGSYTCDLSIDPLWPLCMFELRGKCNNEECSWQHFRDYSQRNMKQIDDSDSSDCHVKPSSPLEKPNRACIPPQCLNYHPMPAPVTYLVGTDLLKADLHSCESILARSIGQCWQRGFSTSLSLPFCLQRNIPSDASLLRHSDSWTRQSLYFHSQDEAMRQVIHGSADPEQVLEMAFIFLNQEVNKVDGKKKALSVLSRSLETDPTSVVLWIVYLHIYYRDEKAIGTDDMFFHAIHHNEGSYELWLMYINSRLQLDDQLLAYDNALLALCRIASSPDRDIKHASACILDLFLQMMDLLCMSGDVGKAIQRIQTLLLTVKDCSSTHSLLLSDILVCLTVSDKCIFWVCCLYLVIYKKMPDAVVRQFEFEKEFHTMIEWPSVQLTPGEKQLVVQLMEMAVGSVASSSDTREAALRSAHLLAVSHVRCMAALEGLDYSKNLLGKYLKKYPTCLELFLLSARLNDHEFEGLGFEGFEEALSGWPSDTPGVQCIWNQYAEYALENGKVNLAKELMVRWFQSVWKAQCPQNEKTNSVMDNELLLLELPLSVNQEDSSALSNTRDALFGLLNLSLHRLLQKDLTEARRTIDRALKVASPKDYEYCVREHARFLLADCSEPMEDTHANEIVSFLSRYLVDDWSFPSSQPLSRKFIENIKKPRLRQLINNILGPVSFDCSLINSVLEAWHGPSLLPEKFGQLKDFVDLVEAIMEISPANYQLALSICKLMINVSNSGAITSHSVVFWASSLLVNSIFQTVPVAPEPIWVEAAGILGNLEVTQSISERFHQRALSVYPFSISLWKSFFKLSSTIGNITAVVEAARERGIRLD</sequence>
<evidence type="ECO:0000313" key="4">
    <source>
        <dbReference type="RefSeq" id="XP_010260106.1"/>
    </source>
</evidence>
<evidence type="ECO:0000259" key="2">
    <source>
        <dbReference type="Pfam" id="PF10650"/>
    </source>
</evidence>
<protein>
    <submittedName>
        <fullName evidence="4">Uncharacterized protein LOC104599318 isoform X1</fullName>
    </submittedName>
</protein>
<feature type="compositionally biased region" description="Polar residues" evidence="1">
    <location>
        <begin position="276"/>
        <end position="293"/>
    </location>
</feature>
<evidence type="ECO:0000256" key="1">
    <source>
        <dbReference type="SAM" id="MobiDB-lite"/>
    </source>
</evidence>
<feature type="region of interest" description="Disordered" evidence="1">
    <location>
        <begin position="367"/>
        <end position="405"/>
    </location>
</feature>
<organism evidence="3 4">
    <name type="scientific">Nelumbo nucifera</name>
    <name type="common">Sacred lotus</name>
    <dbReference type="NCBI Taxonomy" id="4432"/>
    <lineage>
        <taxon>Eukaryota</taxon>
        <taxon>Viridiplantae</taxon>
        <taxon>Streptophyta</taxon>
        <taxon>Embryophyta</taxon>
        <taxon>Tracheophyta</taxon>
        <taxon>Spermatophyta</taxon>
        <taxon>Magnoliopsida</taxon>
        <taxon>Proteales</taxon>
        <taxon>Nelumbonaceae</taxon>
        <taxon>Nelumbo</taxon>
    </lineage>
</organism>
<feature type="domain" description="Putative zinc-finger" evidence="2">
    <location>
        <begin position="1009"/>
        <end position="1029"/>
    </location>
</feature>
<dbReference type="PANTHER" id="PTHR21563">
    <property type="entry name" value="ZINC FINGER C3H1 DOMAIN-CONTAINING PROTEIN"/>
    <property type="match status" value="1"/>
</dbReference>
<name>A0A1U7ZZS4_NELNU</name>
<dbReference type="GeneID" id="104599318"/>